<sequence>METNPACIARSPEEGRCIAIVGDLYRFLATGAETDGRYALWEAIVPPGGGPPPHTHSREVEFFQILEGEVTLLVGDETIVAGPGHFVHMPIGTRHAFRNESETTARMLIGVAPAGIEEMFFEVGVPLDSPDETPQPPTEEEIARLLATAPRYGITIEAPPP</sequence>
<dbReference type="InterPro" id="IPR011051">
    <property type="entry name" value="RmlC_Cupin_sf"/>
</dbReference>
<proteinExistence type="predicted"/>
<keyword evidence="2" id="KW-0560">Oxidoreductase</keyword>
<dbReference type="RefSeq" id="WP_145369399.1">
    <property type="nucleotide sequence ID" value="NZ_CP036275.1"/>
</dbReference>
<gene>
    <name evidence="2" type="primary">qdoI</name>
    <name evidence="2" type="ORF">Mal4_24000</name>
</gene>
<evidence type="ECO:0000313" key="2">
    <source>
        <dbReference type="EMBL" id="QDU38080.1"/>
    </source>
</evidence>
<keyword evidence="3" id="KW-1185">Reference proteome</keyword>
<reference evidence="2 3" key="1">
    <citation type="submission" date="2019-02" db="EMBL/GenBank/DDBJ databases">
        <title>Deep-cultivation of Planctomycetes and their phenomic and genomic characterization uncovers novel biology.</title>
        <authorList>
            <person name="Wiegand S."/>
            <person name="Jogler M."/>
            <person name="Boedeker C."/>
            <person name="Pinto D."/>
            <person name="Vollmers J."/>
            <person name="Rivas-Marin E."/>
            <person name="Kohn T."/>
            <person name="Peeters S.H."/>
            <person name="Heuer A."/>
            <person name="Rast P."/>
            <person name="Oberbeckmann S."/>
            <person name="Bunk B."/>
            <person name="Jeske O."/>
            <person name="Meyerdierks A."/>
            <person name="Storesund J.E."/>
            <person name="Kallscheuer N."/>
            <person name="Luecker S."/>
            <person name="Lage O.M."/>
            <person name="Pohl T."/>
            <person name="Merkel B.J."/>
            <person name="Hornburger P."/>
            <person name="Mueller R.-W."/>
            <person name="Bruemmer F."/>
            <person name="Labrenz M."/>
            <person name="Spormann A.M."/>
            <person name="Op den Camp H."/>
            <person name="Overmann J."/>
            <person name="Amann R."/>
            <person name="Jetten M.S.M."/>
            <person name="Mascher T."/>
            <person name="Medema M.H."/>
            <person name="Devos D.P."/>
            <person name="Kaster A.-K."/>
            <person name="Ovreas L."/>
            <person name="Rohde M."/>
            <person name="Galperin M.Y."/>
            <person name="Jogler C."/>
        </authorList>
    </citation>
    <scope>NUCLEOTIDE SEQUENCE [LARGE SCALE GENOMIC DNA]</scope>
    <source>
        <strain evidence="2 3">Mal4</strain>
    </source>
</reference>
<feature type="domain" description="Cupin type-2" evidence="1">
    <location>
        <begin position="43"/>
        <end position="108"/>
    </location>
</feature>
<dbReference type="InterPro" id="IPR053146">
    <property type="entry name" value="QDO-like"/>
</dbReference>
<dbReference type="Proteomes" id="UP000320496">
    <property type="component" value="Chromosome"/>
</dbReference>
<protein>
    <submittedName>
        <fullName evidence="2">Quercetin 2,3-dioxygenase</fullName>
        <ecNumber evidence="2">1.13.11.24</ecNumber>
    </submittedName>
</protein>
<dbReference type="EMBL" id="CP036275">
    <property type="protein sequence ID" value="QDU38080.1"/>
    <property type="molecule type" value="Genomic_DNA"/>
</dbReference>
<dbReference type="KEGG" id="mri:Mal4_24000"/>
<dbReference type="PANTHER" id="PTHR36440">
    <property type="entry name" value="PUTATIVE (AFU_ORTHOLOGUE AFUA_8G07350)-RELATED"/>
    <property type="match status" value="1"/>
</dbReference>
<dbReference type="EC" id="1.13.11.24" evidence="2"/>
<dbReference type="AlphaFoldDB" id="A0A517Z6G1"/>
<dbReference type="Pfam" id="PF07883">
    <property type="entry name" value="Cupin_2"/>
    <property type="match status" value="1"/>
</dbReference>
<dbReference type="PANTHER" id="PTHR36440:SF1">
    <property type="entry name" value="PUTATIVE (AFU_ORTHOLOGUE AFUA_8G07350)-RELATED"/>
    <property type="match status" value="1"/>
</dbReference>
<dbReference type="InterPro" id="IPR014710">
    <property type="entry name" value="RmlC-like_jellyroll"/>
</dbReference>
<dbReference type="Gene3D" id="2.60.120.10">
    <property type="entry name" value="Jelly Rolls"/>
    <property type="match status" value="1"/>
</dbReference>
<evidence type="ECO:0000313" key="3">
    <source>
        <dbReference type="Proteomes" id="UP000320496"/>
    </source>
</evidence>
<dbReference type="OrthoDB" id="9794183at2"/>
<keyword evidence="2" id="KW-0223">Dioxygenase</keyword>
<dbReference type="InterPro" id="IPR013096">
    <property type="entry name" value="Cupin_2"/>
</dbReference>
<accession>A0A517Z6G1</accession>
<name>A0A517Z6G1_9PLAN</name>
<dbReference type="GO" id="GO:0008127">
    <property type="term" value="F:quercetin 2,3-dioxygenase activity"/>
    <property type="evidence" value="ECO:0007669"/>
    <property type="project" value="UniProtKB-EC"/>
</dbReference>
<dbReference type="SUPFAM" id="SSF51182">
    <property type="entry name" value="RmlC-like cupins"/>
    <property type="match status" value="1"/>
</dbReference>
<organism evidence="2 3">
    <name type="scientific">Maioricimonas rarisocia</name>
    <dbReference type="NCBI Taxonomy" id="2528026"/>
    <lineage>
        <taxon>Bacteria</taxon>
        <taxon>Pseudomonadati</taxon>
        <taxon>Planctomycetota</taxon>
        <taxon>Planctomycetia</taxon>
        <taxon>Planctomycetales</taxon>
        <taxon>Planctomycetaceae</taxon>
        <taxon>Maioricimonas</taxon>
    </lineage>
</organism>
<evidence type="ECO:0000259" key="1">
    <source>
        <dbReference type="Pfam" id="PF07883"/>
    </source>
</evidence>